<dbReference type="InterPro" id="IPR018673">
    <property type="entry name" value="DUF2141"/>
</dbReference>
<sequence length="154" mass="17389">MFKNKQKSIMKLLIFFLLISSTTVFGQHPQGTLNINTTGYNNSNGKAIIMLFEKGNEIPKSPFKTLFSPIKDGKAQFQFSDLAYGQYAALLLHDENNNGKIDHFLGLPSEQLGYSNNWQLGFFTGMPSFKKLAFTYSASSQVQQINITYKKNKN</sequence>
<gene>
    <name evidence="2" type="ORF">DF947_00665</name>
</gene>
<reference evidence="3" key="1">
    <citation type="submission" date="2018-05" db="EMBL/GenBank/DDBJ databases">
        <title>Pedobacter paludis sp. nov., isolated from wetland soil.</title>
        <authorList>
            <person name="Zhang Y."/>
        </authorList>
    </citation>
    <scope>NUCLEOTIDE SEQUENCE [LARGE SCALE GENOMIC DNA]</scope>
    <source>
        <strain evidence="3">R-8</strain>
    </source>
</reference>
<evidence type="ECO:0000313" key="3">
    <source>
        <dbReference type="Proteomes" id="UP000245391"/>
    </source>
</evidence>
<feature type="chain" id="PRO_5016233696" description="DUF2141 domain-containing protein" evidence="1">
    <location>
        <begin position="27"/>
        <end position="154"/>
    </location>
</feature>
<dbReference type="Proteomes" id="UP000245391">
    <property type="component" value="Unassembled WGS sequence"/>
</dbReference>
<keyword evidence="3" id="KW-1185">Reference proteome</keyword>
<dbReference type="EMBL" id="QGNY01000001">
    <property type="protein sequence ID" value="PWS33183.1"/>
    <property type="molecule type" value="Genomic_DNA"/>
</dbReference>
<keyword evidence="1" id="KW-0732">Signal</keyword>
<feature type="signal peptide" evidence="1">
    <location>
        <begin position="1"/>
        <end position="26"/>
    </location>
</feature>
<name>A0A317F4C7_9SPHI</name>
<comment type="caution">
    <text evidence="2">The sequence shown here is derived from an EMBL/GenBank/DDBJ whole genome shotgun (WGS) entry which is preliminary data.</text>
</comment>
<dbReference type="Pfam" id="PF09912">
    <property type="entry name" value="DUF2141"/>
    <property type="match status" value="1"/>
</dbReference>
<organism evidence="2 3">
    <name type="scientific">Pedobacter paludis</name>
    <dbReference type="NCBI Taxonomy" id="2203212"/>
    <lineage>
        <taxon>Bacteria</taxon>
        <taxon>Pseudomonadati</taxon>
        <taxon>Bacteroidota</taxon>
        <taxon>Sphingobacteriia</taxon>
        <taxon>Sphingobacteriales</taxon>
        <taxon>Sphingobacteriaceae</taxon>
        <taxon>Pedobacter</taxon>
    </lineage>
</organism>
<dbReference type="AlphaFoldDB" id="A0A317F4C7"/>
<evidence type="ECO:0000313" key="2">
    <source>
        <dbReference type="EMBL" id="PWS33183.1"/>
    </source>
</evidence>
<accession>A0A317F4C7</accession>
<evidence type="ECO:0008006" key="4">
    <source>
        <dbReference type="Google" id="ProtNLM"/>
    </source>
</evidence>
<evidence type="ECO:0000256" key="1">
    <source>
        <dbReference type="SAM" id="SignalP"/>
    </source>
</evidence>
<protein>
    <recommendedName>
        <fullName evidence="4">DUF2141 domain-containing protein</fullName>
    </recommendedName>
</protein>
<proteinExistence type="predicted"/>